<feature type="transmembrane region" description="Helical" evidence="1">
    <location>
        <begin position="86"/>
        <end position="119"/>
    </location>
</feature>
<proteinExistence type="predicted"/>
<gene>
    <name evidence="2" type="ORF">RCOM_1524280</name>
</gene>
<keyword evidence="1" id="KW-0812">Transmembrane</keyword>
<protein>
    <submittedName>
        <fullName evidence="2">Uncharacterized protein</fullName>
    </submittedName>
</protein>
<dbReference type="Proteomes" id="UP000008311">
    <property type="component" value="Unassembled WGS sequence"/>
</dbReference>
<dbReference type="EMBL" id="EQ973779">
    <property type="protein sequence ID" value="EEF49161.1"/>
    <property type="molecule type" value="Genomic_DNA"/>
</dbReference>
<keyword evidence="1" id="KW-1133">Transmembrane helix</keyword>
<name>B9RHF1_RICCO</name>
<evidence type="ECO:0000256" key="1">
    <source>
        <dbReference type="SAM" id="Phobius"/>
    </source>
</evidence>
<feature type="transmembrane region" description="Helical" evidence="1">
    <location>
        <begin position="20"/>
        <end position="36"/>
    </location>
</feature>
<dbReference type="InParanoid" id="B9RHF1"/>
<keyword evidence="3" id="KW-1185">Reference proteome</keyword>
<dbReference type="PANTHER" id="PTHR34115">
    <property type="entry name" value="PROTEIN, PUTATIVE-RELATED"/>
    <property type="match status" value="1"/>
</dbReference>
<organism evidence="2 3">
    <name type="scientific">Ricinus communis</name>
    <name type="common">Castor bean</name>
    <dbReference type="NCBI Taxonomy" id="3988"/>
    <lineage>
        <taxon>Eukaryota</taxon>
        <taxon>Viridiplantae</taxon>
        <taxon>Streptophyta</taxon>
        <taxon>Embryophyta</taxon>
        <taxon>Tracheophyta</taxon>
        <taxon>Spermatophyta</taxon>
        <taxon>Magnoliopsida</taxon>
        <taxon>eudicotyledons</taxon>
        <taxon>Gunneridae</taxon>
        <taxon>Pentapetalae</taxon>
        <taxon>rosids</taxon>
        <taxon>fabids</taxon>
        <taxon>Malpighiales</taxon>
        <taxon>Euphorbiaceae</taxon>
        <taxon>Acalyphoideae</taxon>
        <taxon>Acalypheae</taxon>
        <taxon>Ricinus</taxon>
    </lineage>
</organism>
<dbReference type="InterPro" id="IPR053258">
    <property type="entry name" value="Ca-permeable_cation_channel"/>
</dbReference>
<dbReference type="PANTHER" id="PTHR34115:SF13">
    <property type="entry name" value="RPB1A"/>
    <property type="match status" value="1"/>
</dbReference>
<feature type="transmembrane region" description="Helical" evidence="1">
    <location>
        <begin position="48"/>
        <end position="66"/>
    </location>
</feature>
<dbReference type="AlphaFoldDB" id="B9RHF1"/>
<accession>B9RHF1</accession>
<evidence type="ECO:0000313" key="3">
    <source>
        <dbReference type="Proteomes" id="UP000008311"/>
    </source>
</evidence>
<evidence type="ECO:0000313" key="2">
    <source>
        <dbReference type="EMBL" id="EEF49161.1"/>
    </source>
</evidence>
<reference evidence="3" key="1">
    <citation type="journal article" date="2010" name="Nat. Biotechnol.">
        <title>Draft genome sequence of the oilseed species Ricinus communis.</title>
        <authorList>
            <person name="Chan A.P."/>
            <person name="Crabtree J."/>
            <person name="Zhao Q."/>
            <person name="Lorenzi H."/>
            <person name="Orvis J."/>
            <person name="Puiu D."/>
            <person name="Melake-Berhan A."/>
            <person name="Jones K.M."/>
            <person name="Redman J."/>
            <person name="Chen G."/>
            <person name="Cahoon E.B."/>
            <person name="Gedil M."/>
            <person name="Stanke M."/>
            <person name="Haas B.J."/>
            <person name="Wortman J.R."/>
            <person name="Fraser-Liggett C.M."/>
            <person name="Ravel J."/>
            <person name="Rabinowicz P.D."/>
        </authorList>
    </citation>
    <scope>NUCLEOTIDE SEQUENCE [LARGE SCALE GENOMIC DNA]</scope>
    <source>
        <strain evidence="3">cv. Hale</strain>
    </source>
</reference>
<sequence length="218" mass="24843">MHTKNSENRGSERTIDQHGIFFVITILASLMQVKFQSNDVSPFEKHKVIIPTLMIALVIYGISWANEVKLRANDSNYKTIVGNIRLLSSSLVIVLLMLMLVCSIGWVLLASWVLLIIWVAWNSYKDLYQLLLHAFNGFKSLMENKGQPTPLEPNELSMVVIELAKNRVVEGKESEVASPPLPWIHIHLIWVDKMTRMLEGSFALRMLPVRMNVSSQML</sequence>
<keyword evidence="1" id="KW-0472">Membrane</keyword>